<sequence length="14" mass="1705">MLDLWLLPSIYQNV</sequence>
<accession>A0A2P2MWP0</accession>
<name>A0A2P2MWP0_RHIMU</name>
<dbReference type="EMBL" id="GGEC01054138">
    <property type="protein sequence ID" value="MBX34622.1"/>
    <property type="molecule type" value="Transcribed_RNA"/>
</dbReference>
<organism evidence="1">
    <name type="scientific">Rhizophora mucronata</name>
    <name type="common">Asiatic mangrove</name>
    <dbReference type="NCBI Taxonomy" id="61149"/>
    <lineage>
        <taxon>Eukaryota</taxon>
        <taxon>Viridiplantae</taxon>
        <taxon>Streptophyta</taxon>
        <taxon>Embryophyta</taxon>
        <taxon>Tracheophyta</taxon>
        <taxon>Spermatophyta</taxon>
        <taxon>Magnoliopsida</taxon>
        <taxon>eudicotyledons</taxon>
        <taxon>Gunneridae</taxon>
        <taxon>Pentapetalae</taxon>
        <taxon>rosids</taxon>
        <taxon>fabids</taxon>
        <taxon>Malpighiales</taxon>
        <taxon>Rhizophoraceae</taxon>
        <taxon>Rhizophora</taxon>
    </lineage>
</organism>
<evidence type="ECO:0000313" key="1">
    <source>
        <dbReference type="EMBL" id="MBX34622.1"/>
    </source>
</evidence>
<proteinExistence type="predicted"/>
<protein>
    <submittedName>
        <fullName evidence="1">LRR-RLK</fullName>
    </submittedName>
</protein>
<reference evidence="1" key="1">
    <citation type="submission" date="2018-02" db="EMBL/GenBank/DDBJ databases">
        <title>Rhizophora mucronata_Transcriptome.</title>
        <authorList>
            <person name="Meera S.P."/>
            <person name="Sreeshan A."/>
            <person name="Augustine A."/>
        </authorList>
    </citation>
    <scope>NUCLEOTIDE SEQUENCE</scope>
    <source>
        <tissue evidence="1">Leaf</tissue>
    </source>
</reference>